<keyword evidence="1" id="KW-0812">Transmembrane</keyword>
<dbReference type="RefSeq" id="WP_127765364.1">
    <property type="nucleotide sequence ID" value="NZ_SADE01000002.1"/>
</dbReference>
<keyword evidence="1" id="KW-1133">Transmembrane helix</keyword>
<feature type="transmembrane region" description="Helical" evidence="1">
    <location>
        <begin position="676"/>
        <end position="695"/>
    </location>
</feature>
<comment type="caution">
    <text evidence="2">The sequence shown here is derived from an EMBL/GenBank/DDBJ whole genome shotgun (WGS) entry which is preliminary data.</text>
</comment>
<dbReference type="PANTHER" id="PTHR37947:SF1">
    <property type="entry name" value="BLL2462 PROTEIN"/>
    <property type="match status" value="1"/>
</dbReference>
<evidence type="ECO:0008006" key="4">
    <source>
        <dbReference type="Google" id="ProtNLM"/>
    </source>
</evidence>
<sequence length="699" mass="75627">MSDLAISFAPLIPWWSIAVLAGISVLIAAYGLFMGANGSLIRLGAAAVLALALANPSAVSEDREPLKDVAVIIVDETPSQDLADRKTQTDAAVEDLTKELDRYSATLETRVVRLSHSTVEEASTGSRLLRPLRDALADVPPRRVAGAIVVSDGQIHDLDQITAGAGRDQGAALFPAPVHGLITGKPGEADRRLSVLESPSFGLVGESADLVVRVDDPASEGQSVRVTVKVDDAFIRPVRAQVGENTTIRVPLDHRGETVIELAVPEGPQELTLQNNEAVVTVNGVRDRLRVLLVSGEPHPGERTWRNLLKSDPSVDLVHFTILRPPEKQDGTPIHELSLIAFPTRELFEVKLHEFDLVVFDRFRRRGVLPSLYLSNIVDYVQKGGAFLEASGPSFAGPYSLFRTPLGRLLPGEPTGAITMRGFKPNVTDVGMRHPVTSLLPGGPESSANGEPQWGRWFRQIEIANPAGDTLMRGLDNQPLLVLDRAGEGRVAQFLSDQIWLWARGFESGGPQRELLRRLAHWLMKEPDLEENDLRAELQGGQLVISRRSLEDRAFIASVTDPDGVEKSVPLEVGEDGVHRGSMPVTRAGVYRISDGTLFAITAVGDLNPIEYSDVAATTDKLAALSDVTGGQTGWLESGMPRIRRVDPDRPANGPGWIGLRKNGDFVVTGISATTLLPAALVLALLLGLMALGWWREAK</sequence>
<dbReference type="EMBL" id="SADE01000002">
    <property type="protein sequence ID" value="RVU35887.1"/>
    <property type="molecule type" value="Genomic_DNA"/>
</dbReference>
<feature type="transmembrane region" description="Helical" evidence="1">
    <location>
        <begin position="12"/>
        <end position="33"/>
    </location>
</feature>
<reference evidence="3" key="1">
    <citation type="submission" date="2019-01" db="EMBL/GenBank/DDBJ databases">
        <title>Gri0909 isolated from a small marine red alga.</title>
        <authorList>
            <person name="Kim J."/>
            <person name="Jeong S.E."/>
            <person name="Jeon C.O."/>
        </authorList>
    </citation>
    <scope>NUCLEOTIDE SEQUENCE [LARGE SCALE GENOMIC DNA]</scope>
    <source>
        <strain evidence="3">Gri0909</strain>
    </source>
</reference>
<accession>A0A3S2VNX2</accession>
<dbReference type="InterPro" id="IPR029062">
    <property type="entry name" value="Class_I_gatase-like"/>
</dbReference>
<dbReference type="AlphaFoldDB" id="A0A3S2VNX2"/>
<organism evidence="2 3">
    <name type="scientific">Hwanghaeella grinnelliae</name>
    <dbReference type="NCBI Taxonomy" id="2500179"/>
    <lineage>
        <taxon>Bacteria</taxon>
        <taxon>Pseudomonadati</taxon>
        <taxon>Pseudomonadota</taxon>
        <taxon>Alphaproteobacteria</taxon>
        <taxon>Rhodospirillales</taxon>
        <taxon>Rhodospirillaceae</taxon>
        <taxon>Hwanghaeella</taxon>
    </lineage>
</organism>
<name>A0A3S2VNX2_9PROT</name>
<keyword evidence="3" id="KW-1185">Reference proteome</keyword>
<protein>
    <recommendedName>
        <fullName evidence="4">Glutamine amidotransferase domain-containing protein</fullName>
    </recommendedName>
</protein>
<dbReference type="SUPFAM" id="SSF52317">
    <property type="entry name" value="Class I glutamine amidotransferase-like"/>
    <property type="match status" value="1"/>
</dbReference>
<dbReference type="OrthoDB" id="9769144at2"/>
<dbReference type="Gene3D" id="3.40.50.880">
    <property type="match status" value="1"/>
</dbReference>
<evidence type="ECO:0000313" key="3">
    <source>
        <dbReference type="Proteomes" id="UP000287447"/>
    </source>
</evidence>
<dbReference type="Proteomes" id="UP000287447">
    <property type="component" value="Unassembled WGS sequence"/>
</dbReference>
<keyword evidence="1" id="KW-0472">Membrane</keyword>
<gene>
    <name evidence="2" type="ORF">EOI86_11555</name>
</gene>
<proteinExistence type="predicted"/>
<dbReference type="PANTHER" id="PTHR37947">
    <property type="entry name" value="BLL2462 PROTEIN"/>
    <property type="match status" value="1"/>
</dbReference>
<evidence type="ECO:0000313" key="2">
    <source>
        <dbReference type="EMBL" id="RVU35887.1"/>
    </source>
</evidence>
<evidence type="ECO:0000256" key="1">
    <source>
        <dbReference type="SAM" id="Phobius"/>
    </source>
</evidence>